<sequence>MKLLFSIVFVMNLQYAIMEYYCGPKGNIFVQILSKWFTNLCQQDEINKCCYYHDVCYDNCAVTQQACDAYFCDCLQRITPSSFFCRNIVQAGHCNFAQFFGSPYKCPSYMGRPQTDFLPYAPYRDYSIRPNIKPRS</sequence>
<feature type="signal peptide" evidence="3">
    <location>
        <begin position="1"/>
        <end position="18"/>
    </location>
</feature>
<dbReference type="WBParaSite" id="ALUE_0002064501-mRNA-1">
    <property type="protein sequence ID" value="ALUE_0002064501-mRNA-1"/>
    <property type="gene ID" value="ALUE_0002064501"/>
</dbReference>
<organism evidence="4 5">
    <name type="scientific">Ascaris lumbricoides</name>
    <name type="common">Giant roundworm</name>
    <dbReference type="NCBI Taxonomy" id="6252"/>
    <lineage>
        <taxon>Eukaryota</taxon>
        <taxon>Metazoa</taxon>
        <taxon>Ecdysozoa</taxon>
        <taxon>Nematoda</taxon>
        <taxon>Chromadorea</taxon>
        <taxon>Rhabditida</taxon>
        <taxon>Spirurina</taxon>
        <taxon>Ascaridomorpha</taxon>
        <taxon>Ascaridoidea</taxon>
        <taxon>Ascarididae</taxon>
        <taxon>Ascaris</taxon>
    </lineage>
</organism>
<feature type="chain" id="PRO_5005657416" evidence="3">
    <location>
        <begin position="19"/>
        <end position="136"/>
    </location>
</feature>
<dbReference type="GO" id="GO:0005576">
    <property type="term" value="C:extracellular region"/>
    <property type="evidence" value="ECO:0007669"/>
    <property type="project" value="UniProtKB-SubCell"/>
</dbReference>
<keyword evidence="2" id="KW-0964">Secreted</keyword>
<evidence type="ECO:0000313" key="4">
    <source>
        <dbReference type="Proteomes" id="UP000036681"/>
    </source>
</evidence>
<evidence type="ECO:0000313" key="5">
    <source>
        <dbReference type="WBParaSite" id="ALUE_0002064501-mRNA-1"/>
    </source>
</evidence>
<dbReference type="InterPro" id="IPR036444">
    <property type="entry name" value="PLipase_A2_dom_sf"/>
</dbReference>
<dbReference type="Proteomes" id="UP000036681">
    <property type="component" value="Unplaced"/>
</dbReference>
<evidence type="ECO:0000256" key="3">
    <source>
        <dbReference type="SAM" id="SignalP"/>
    </source>
</evidence>
<dbReference type="SUPFAM" id="SSF48619">
    <property type="entry name" value="Phospholipase A2, PLA2"/>
    <property type="match status" value="1"/>
</dbReference>
<accession>A0A0M3IPG7</accession>
<proteinExistence type="predicted"/>
<evidence type="ECO:0000256" key="1">
    <source>
        <dbReference type="ARBA" id="ARBA00004613"/>
    </source>
</evidence>
<dbReference type="GO" id="GO:0006644">
    <property type="term" value="P:phospholipid metabolic process"/>
    <property type="evidence" value="ECO:0007669"/>
    <property type="project" value="InterPro"/>
</dbReference>
<dbReference type="AlphaFoldDB" id="A0A0M3IPG7"/>
<name>A0A0M3IPG7_ASCLU</name>
<keyword evidence="3" id="KW-0732">Signal</keyword>
<dbReference type="InterPro" id="IPR033113">
    <property type="entry name" value="PLA2_histidine"/>
</dbReference>
<dbReference type="PANTHER" id="PTHR34228">
    <property type="entry name" value="PROTEIN CBG09474-RELATED"/>
    <property type="match status" value="1"/>
</dbReference>
<dbReference type="GO" id="GO:0050482">
    <property type="term" value="P:arachidonate secretion"/>
    <property type="evidence" value="ECO:0007669"/>
    <property type="project" value="InterPro"/>
</dbReference>
<protein>
    <submittedName>
        <fullName evidence="5">Phospholipase A2</fullName>
    </submittedName>
</protein>
<dbReference type="PROSITE" id="PS00118">
    <property type="entry name" value="PA2_HIS"/>
    <property type="match status" value="1"/>
</dbReference>
<dbReference type="InterPro" id="IPR053322">
    <property type="entry name" value="PLA2-like"/>
</dbReference>
<evidence type="ECO:0000256" key="2">
    <source>
        <dbReference type="ARBA" id="ARBA00022525"/>
    </source>
</evidence>
<comment type="subcellular location">
    <subcellularLocation>
        <location evidence="1">Secreted</location>
    </subcellularLocation>
</comment>
<reference evidence="5" key="1">
    <citation type="submission" date="2017-02" db="UniProtKB">
        <authorList>
            <consortium name="WormBaseParasite"/>
        </authorList>
    </citation>
    <scope>IDENTIFICATION</scope>
</reference>
<dbReference type="GO" id="GO:0004623">
    <property type="term" value="F:phospholipase A2 activity"/>
    <property type="evidence" value="ECO:0007669"/>
    <property type="project" value="InterPro"/>
</dbReference>
<keyword evidence="4" id="KW-1185">Reference proteome</keyword>